<dbReference type="RefSeq" id="WP_163067033.1">
    <property type="nucleotide sequence ID" value="NZ_CP048649.1"/>
</dbReference>
<evidence type="ECO:0000313" key="3">
    <source>
        <dbReference type="Proteomes" id="UP000466848"/>
    </source>
</evidence>
<sequence length="131" mass="14712">MKDVIVCCVIMPLTIAIIFLIGAIQTNADQRSFTEEVVYIAAQRASQDGYFTADNLKNMRQSIANGLNVSEDDITILCNESVRYRPEVINYKVEVLLKDVLPANKLFGISNENNQGEIMVENKIMSERLVP</sequence>
<dbReference type="AlphaFoldDB" id="A0A858BV19"/>
<keyword evidence="1" id="KW-1133">Transmembrane helix</keyword>
<dbReference type="EMBL" id="CP048649">
    <property type="protein sequence ID" value="QIB69793.1"/>
    <property type="molecule type" value="Genomic_DNA"/>
</dbReference>
<dbReference type="KEGG" id="abut:Ami103574_10880"/>
<gene>
    <name evidence="2" type="ORF">Ami103574_10880</name>
</gene>
<keyword evidence="3" id="KW-1185">Reference proteome</keyword>
<evidence type="ECO:0000313" key="2">
    <source>
        <dbReference type="EMBL" id="QIB69793.1"/>
    </source>
</evidence>
<dbReference type="Proteomes" id="UP000466848">
    <property type="component" value="Chromosome"/>
</dbReference>
<protein>
    <submittedName>
        <fullName evidence="2">Uncharacterized protein</fullName>
    </submittedName>
</protein>
<proteinExistence type="predicted"/>
<organism evidence="2 3">
    <name type="scientific">Aminipila butyrica</name>
    <dbReference type="NCBI Taxonomy" id="433296"/>
    <lineage>
        <taxon>Bacteria</taxon>
        <taxon>Bacillati</taxon>
        <taxon>Bacillota</taxon>
        <taxon>Clostridia</taxon>
        <taxon>Peptostreptococcales</taxon>
        <taxon>Anaerovoracaceae</taxon>
        <taxon>Aminipila</taxon>
    </lineage>
</organism>
<name>A0A858BV19_9FIRM</name>
<reference evidence="2 3" key="1">
    <citation type="submission" date="2020-02" db="EMBL/GenBank/DDBJ databases">
        <authorList>
            <person name="Kim Y.B."/>
            <person name="Roh S.W."/>
        </authorList>
    </citation>
    <scope>NUCLEOTIDE SEQUENCE [LARGE SCALE GENOMIC DNA]</scope>
    <source>
        <strain evidence="2 3">DSM 103574</strain>
    </source>
</reference>
<evidence type="ECO:0000256" key="1">
    <source>
        <dbReference type="SAM" id="Phobius"/>
    </source>
</evidence>
<keyword evidence="1" id="KW-0812">Transmembrane</keyword>
<accession>A0A858BV19</accession>
<feature type="transmembrane region" description="Helical" evidence="1">
    <location>
        <begin position="5"/>
        <end position="24"/>
    </location>
</feature>
<keyword evidence="1" id="KW-0472">Membrane</keyword>